<reference evidence="3 4" key="1">
    <citation type="journal article" date="2018" name="Mol. Biol. Evol.">
        <title>Broad Genomic Sampling Reveals a Smut Pathogenic Ancestry of the Fungal Clade Ustilaginomycotina.</title>
        <authorList>
            <person name="Kijpornyongpan T."/>
            <person name="Mondo S.J."/>
            <person name="Barry K."/>
            <person name="Sandor L."/>
            <person name="Lee J."/>
            <person name="Lipzen A."/>
            <person name="Pangilinan J."/>
            <person name="LaButti K."/>
            <person name="Hainaut M."/>
            <person name="Henrissat B."/>
            <person name="Grigoriev I.V."/>
            <person name="Spatafora J.W."/>
            <person name="Aime M.C."/>
        </authorList>
    </citation>
    <scope>NUCLEOTIDE SEQUENCE [LARGE SCALE GENOMIC DNA]</scope>
    <source>
        <strain evidence="3 4">MCA 3882</strain>
    </source>
</reference>
<dbReference type="GeneID" id="37022821"/>
<dbReference type="EMBL" id="KZ819604">
    <property type="protein sequence ID" value="PWN34185.1"/>
    <property type="molecule type" value="Genomic_DNA"/>
</dbReference>
<organism evidence="3 4">
    <name type="scientific">Meira miltonrushii</name>
    <dbReference type="NCBI Taxonomy" id="1280837"/>
    <lineage>
        <taxon>Eukaryota</taxon>
        <taxon>Fungi</taxon>
        <taxon>Dikarya</taxon>
        <taxon>Basidiomycota</taxon>
        <taxon>Ustilaginomycotina</taxon>
        <taxon>Exobasidiomycetes</taxon>
        <taxon>Exobasidiales</taxon>
        <taxon>Brachybasidiaceae</taxon>
        <taxon>Meira</taxon>
    </lineage>
</organism>
<dbReference type="OrthoDB" id="65716at2759"/>
<dbReference type="InterPro" id="IPR001138">
    <property type="entry name" value="Zn2Cys6_DnaBD"/>
</dbReference>
<feature type="compositionally biased region" description="Polar residues" evidence="1">
    <location>
        <begin position="223"/>
        <end position="255"/>
    </location>
</feature>
<dbReference type="SMART" id="SM00066">
    <property type="entry name" value="GAL4"/>
    <property type="match status" value="1"/>
</dbReference>
<dbReference type="RefSeq" id="XP_025354487.1">
    <property type="nucleotide sequence ID" value="XM_025501040.1"/>
</dbReference>
<dbReference type="Gene3D" id="4.10.240.10">
    <property type="entry name" value="Zn(2)-C6 fungal-type DNA-binding domain"/>
    <property type="match status" value="1"/>
</dbReference>
<dbReference type="Proteomes" id="UP000245771">
    <property type="component" value="Unassembled WGS sequence"/>
</dbReference>
<dbReference type="GO" id="GO:0000977">
    <property type="term" value="F:RNA polymerase II transcription regulatory region sequence-specific DNA binding"/>
    <property type="evidence" value="ECO:0007669"/>
    <property type="project" value="TreeGrafter"/>
</dbReference>
<dbReference type="InParanoid" id="A0A316VFD6"/>
<proteinExistence type="predicted"/>
<dbReference type="CDD" id="cd00067">
    <property type="entry name" value="GAL4"/>
    <property type="match status" value="1"/>
</dbReference>
<feature type="domain" description="Zn(2)-C6 fungal-type" evidence="2">
    <location>
        <begin position="63"/>
        <end position="92"/>
    </location>
</feature>
<dbReference type="PROSITE" id="PS50048">
    <property type="entry name" value="ZN2_CY6_FUNGAL_2"/>
    <property type="match status" value="1"/>
</dbReference>
<dbReference type="SUPFAM" id="SSF57701">
    <property type="entry name" value="Zn2/Cys6 DNA-binding domain"/>
    <property type="match status" value="1"/>
</dbReference>
<dbReference type="GO" id="GO:0000981">
    <property type="term" value="F:DNA-binding transcription factor activity, RNA polymerase II-specific"/>
    <property type="evidence" value="ECO:0007669"/>
    <property type="project" value="InterPro"/>
</dbReference>
<dbReference type="GO" id="GO:0008270">
    <property type="term" value="F:zinc ion binding"/>
    <property type="evidence" value="ECO:0007669"/>
    <property type="project" value="InterPro"/>
</dbReference>
<accession>A0A316VFD6</accession>
<dbReference type="AlphaFoldDB" id="A0A316VFD6"/>
<dbReference type="GO" id="GO:0005634">
    <property type="term" value="C:nucleus"/>
    <property type="evidence" value="ECO:0007669"/>
    <property type="project" value="TreeGrafter"/>
</dbReference>
<feature type="region of interest" description="Disordered" evidence="1">
    <location>
        <begin position="223"/>
        <end position="259"/>
    </location>
</feature>
<feature type="compositionally biased region" description="Polar residues" evidence="1">
    <location>
        <begin position="104"/>
        <end position="114"/>
    </location>
</feature>
<sequence length="548" mass="61463">MRQTEKQKKPKRVYRYLEGFLSEQERAEHEAESEAAELESHLQSEQSDGGPSQKGKRVKVAKACLFCKRSHMSCEDQRPCTRCIARGIGDRCCDTEAEASANIANHTNGENGPHSNPVFGLTPDRNQSIQHQHPSIRRDSMLSNNLTNPSPASIRENDLLGTATAAMEEISPTFDDIMSFLGTMDAATTAWGPVPTQLQGNTPLQDLHNTNWTPVGVASSFSPSTATQAGINNNTIRSPNQPLAVTPSPATSTNRPKAVSSMDIAKTLTERSKPFISGHTAEYNAEIARFQHPKPWQNVLAPDFTASGSLEESITRPYQYAYGYTRIERWIRSPLSGWNERSVETVQSVLDQVRPLFRNRWGRLTDLQLVQHEERYMSIVDHYRRNVCEAVPMPMVIIRRTCEIVCANLAFAKLCDTEVEAFDSGRICLYQLLEEDFMVNLFERYADVFMRKAETPIRLEGELKFACTSKREADVTPNGDRQPITTNKNTIVTDDHNGIAWDIRHIRARVHLSMEPIMDEYDLPLCIVCTLIPLSLSNRDPGVPSGNA</sequence>
<feature type="compositionally biased region" description="Polar residues" evidence="1">
    <location>
        <begin position="124"/>
        <end position="133"/>
    </location>
</feature>
<dbReference type="InterPro" id="IPR053045">
    <property type="entry name" value="Zinc_cluster_trans_reg"/>
</dbReference>
<evidence type="ECO:0000313" key="3">
    <source>
        <dbReference type="EMBL" id="PWN34185.1"/>
    </source>
</evidence>
<evidence type="ECO:0000259" key="2">
    <source>
        <dbReference type="PROSITE" id="PS50048"/>
    </source>
</evidence>
<feature type="region of interest" description="Disordered" evidence="1">
    <location>
        <begin position="104"/>
        <end position="144"/>
    </location>
</feature>
<name>A0A316VFD6_9BASI</name>
<evidence type="ECO:0000256" key="1">
    <source>
        <dbReference type="SAM" id="MobiDB-lite"/>
    </source>
</evidence>
<gene>
    <name evidence="3" type="ORF">FA14DRAFT_180811</name>
</gene>
<protein>
    <recommendedName>
        <fullName evidence="2">Zn(2)-C6 fungal-type domain-containing protein</fullName>
    </recommendedName>
</protein>
<dbReference type="PANTHER" id="PTHR31986">
    <property type="entry name" value="REGULATOR OF DRUG SENSITIVITY 2"/>
    <property type="match status" value="1"/>
</dbReference>
<dbReference type="STRING" id="1280837.A0A316VFD6"/>
<feature type="compositionally biased region" description="Basic and acidic residues" evidence="1">
    <location>
        <begin position="24"/>
        <end position="42"/>
    </location>
</feature>
<dbReference type="PANTHER" id="PTHR31986:SF7">
    <property type="entry name" value="REGULATOR OF DRUG SENSITIVITY 2"/>
    <property type="match status" value="1"/>
</dbReference>
<dbReference type="PROSITE" id="PS00463">
    <property type="entry name" value="ZN2_CY6_FUNGAL_1"/>
    <property type="match status" value="1"/>
</dbReference>
<keyword evidence="4" id="KW-1185">Reference proteome</keyword>
<feature type="region of interest" description="Disordered" evidence="1">
    <location>
        <begin position="24"/>
        <end position="55"/>
    </location>
</feature>
<evidence type="ECO:0000313" key="4">
    <source>
        <dbReference type="Proteomes" id="UP000245771"/>
    </source>
</evidence>
<dbReference type="InterPro" id="IPR036864">
    <property type="entry name" value="Zn2-C6_fun-type_DNA-bd_sf"/>
</dbReference>